<evidence type="ECO:0000259" key="2">
    <source>
        <dbReference type="Pfam" id="PF04650"/>
    </source>
</evidence>
<dbReference type="Proteomes" id="UP000245980">
    <property type="component" value="Unassembled WGS sequence"/>
</dbReference>
<organism evidence="4 6">
    <name type="scientific">Limosilactobacillus reuteri</name>
    <name type="common">Lactobacillus reuteri</name>
    <dbReference type="NCBI Taxonomy" id="1598"/>
    <lineage>
        <taxon>Bacteria</taxon>
        <taxon>Bacillati</taxon>
        <taxon>Bacillota</taxon>
        <taxon>Bacilli</taxon>
        <taxon>Lactobacillales</taxon>
        <taxon>Lactobacillaceae</taxon>
        <taxon>Limosilactobacillus</taxon>
    </lineage>
</organism>
<dbReference type="RefSeq" id="WP_109884536.1">
    <property type="nucleotide sequence ID" value="NZ_CP065540.1"/>
</dbReference>
<sequence>MSKNNAQEYVRKMEPQRQRFGLRKLSVGVASVLLGTTFMVGGTVAHANTDSTPAPTAAESVSTNVVSQNDAQSQAAISSQTSGSQVEMVTNRNKNVIKTNDVQLQNLNTPIVTSLSATINLNWTNENGEPENLPSITYEGKTGDTLQDVGKYIQGLITTDNSKYEVSPLVSTPKDTGDYLSGNTADSITDPSMKLAYDDWRKNKEKNYPFAGYTVEIDSLSNAPLTNGGTYTINLGTETRLYNEPYWVITSRTIHYVKYGLTGSDSVASPDVIQEGYSNVTNSKNNPVVKNFNLEKDGHHYVSYETVQRSYNVASGIPDGMTDKPNYY</sequence>
<dbReference type="Pfam" id="PF04650">
    <property type="entry name" value="YSIRK_signal"/>
    <property type="match status" value="1"/>
</dbReference>
<dbReference type="NCBIfam" id="TIGR01168">
    <property type="entry name" value="YSIRK_signal"/>
    <property type="match status" value="1"/>
</dbReference>
<dbReference type="EMBL" id="QGHV01000055">
    <property type="protein sequence ID" value="PWT36797.1"/>
    <property type="molecule type" value="Genomic_DNA"/>
</dbReference>
<protein>
    <submittedName>
        <fullName evidence="4">Signal peptide protein</fullName>
    </submittedName>
</protein>
<name>A0A317GRA1_LIMRT</name>
<evidence type="ECO:0000313" key="3">
    <source>
        <dbReference type="EMBL" id="PWT36797.1"/>
    </source>
</evidence>
<dbReference type="EMBL" id="QGHT01000027">
    <property type="protein sequence ID" value="PWT41240.1"/>
    <property type="molecule type" value="Genomic_DNA"/>
</dbReference>
<evidence type="ECO:0000256" key="1">
    <source>
        <dbReference type="ARBA" id="ARBA00022729"/>
    </source>
</evidence>
<dbReference type="InterPro" id="IPR005877">
    <property type="entry name" value="YSIRK_signal_dom"/>
</dbReference>
<comment type="caution">
    <text evidence="4">The sequence shown here is derived from an EMBL/GenBank/DDBJ whole genome shotgun (WGS) entry which is preliminary data.</text>
</comment>
<evidence type="ECO:0000313" key="4">
    <source>
        <dbReference type="EMBL" id="PWT41240.1"/>
    </source>
</evidence>
<dbReference type="AlphaFoldDB" id="A0A317GRA1"/>
<evidence type="ECO:0000313" key="6">
    <source>
        <dbReference type="Proteomes" id="UP000245980"/>
    </source>
</evidence>
<dbReference type="Proteomes" id="UP000245735">
    <property type="component" value="Unassembled WGS sequence"/>
</dbReference>
<proteinExistence type="predicted"/>
<reference evidence="5 6" key="1">
    <citation type="journal article" date="2018" name="Front. Microbiol.">
        <title>Comparative Genomics of the Herbivore Gut Symbiont Lactobacillus reuteri Reveals Genetic Diversity and Lifestyle Adaptation.</title>
        <authorList>
            <person name="Zhao J."/>
        </authorList>
    </citation>
    <scope>NUCLEOTIDE SEQUENCE [LARGE SCALE GENOMIC DNA]</scope>
    <source>
        <strain evidence="4 6">LR10</strain>
        <strain evidence="5">LR9</strain>
    </source>
</reference>
<accession>A0A317GRA1</accession>
<feature type="domain" description="YSIRK Gram-positive signal peptide" evidence="2">
    <location>
        <begin position="17"/>
        <end position="40"/>
    </location>
</feature>
<reference evidence="4" key="2">
    <citation type="submission" date="2018-05" db="EMBL/GenBank/DDBJ databases">
        <authorList>
            <person name="Peng X.Y."/>
            <person name="Xu Y.F."/>
            <person name="Luo D."/>
            <person name="Yu J."/>
            <person name="Gu J.Y."/>
        </authorList>
    </citation>
    <scope>NUCLEOTIDE SEQUENCE</scope>
    <source>
        <strain evidence="4">LR10</strain>
        <strain evidence="3">LR9</strain>
    </source>
</reference>
<evidence type="ECO:0000313" key="5">
    <source>
        <dbReference type="Proteomes" id="UP000245735"/>
    </source>
</evidence>
<keyword evidence="1" id="KW-0732">Signal</keyword>
<gene>
    <name evidence="4" type="ORF">DKZ22_06910</name>
    <name evidence="3" type="ORF">DKZ35_08445</name>
</gene>